<feature type="region of interest" description="Disordered" evidence="2">
    <location>
        <begin position="1"/>
        <end position="54"/>
    </location>
</feature>
<evidence type="ECO:0000256" key="1">
    <source>
        <dbReference type="PROSITE-ProRule" id="PRU00047"/>
    </source>
</evidence>
<feature type="domain" description="CCHC-type" evidence="3">
    <location>
        <begin position="234"/>
        <end position="249"/>
    </location>
</feature>
<accession>A0ABM4GPK7</accession>
<organism evidence="4 5">
    <name type="scientific">Drosophila kikkawai</name>
    <name type="common">Fruit fly</name>
    <dbReference type="NCBI Taxonomy" id="30033"/>
    <lineage>
        <taxon>Eukaryota</taxon>
        <taxon>Metazoa</taxon>
        <taxon>Ecdysozoa</taxon>
        <taxon>Arthropoda</taxon>
        <taxon>Hexapoda</taxon>
        <taxon>Insecta</taxon>
        <taxon>Pterygota</taxon>
        <taxon>Neoptera</taxon>
        <taxon>Endopterygota</taxon>
        <taxon>Diptera</taxon>
        <taxon>Brachycera</taxon>
        <taxon>Muscomorpha</taxon>
        <taxon>Ephydroidea</taxon>
        <taxon>Drosophilidae</taxon>
        <taxon>Drosophila</taxon>
        <taxon>Sophophora</taxon>
    </lineage>
</organism>
<proteinExistence type="predicted"/>
<keyword evidence="4" id="KW-1185">Reference proteome</keyword>
<gene>
    <name evidence="5" type="primary">LOC138929214</name>
</gene>
<name>A0ABM4GPK7_DROKI</name>
<sequence length="287" mass="31297">MVRSSQPPIPRRIAEGTNGGDGKAPIEQTRRAHPGAGRRERPKRRGKDALIISPPPDMSYSDVLGLVTRAKDARMDEVGHSVSRVRKTAKGELQLEIKRNSQAQTSGFKELIGKALGAGATIRTMTPQAVFRIWDLDELTTKEELANALVKQADLPPNSVTIKGIRALASGSQAATFTVPAGVAGALIKLGKVKVGWTRCRIKELEPQLKCYRCLDSGHVASRCRSSVDRSKACFKCGKEWHKAADCPNPANCFKCEQLKRKDTSHQARSRSCPLVASSRDGLKHRA</sequence>
<dbReference type="Pfam" id="PF00098">
    <property type="entry name" value="zf-CCHC"/>
    <property type="match status" value="1"/>
</dbReference>
<evidence type="ECO:0000313" key="5">
    <source>
        <dbReference type="RefSeq" id="XP_070144630.1"/>
    </source>
</evidence>
<dbReference type="InterPro" id="IPR001878">
    <property type="entry name" value="Znf_CCHC"/>
</dbReference>
<keyword evidence="1" id="KW-0479">Metal-binding</keyword>
<dbReference type="PROSITE" id="PS50158">
    <property type="entry name" value="ZF_CCHC"/>
    <property type="match status" value="2"/>
</dbReference>
<dbReference type="Gene3D" id="4.10.60.10">
    <property type="entry name" value="Zinc finger, CCHC-type"/>
    <property type="match status" value="1"/>
</dbReference>
<dbReference type="SMART" id="SM00343">
    <property type="entry name" value="ZnF_C2HC"/>
    <property type="match status" value="2"/>
</dbReference>
<evidence type="ECO:0000256" key="2">
    <source>
        <dbReference type="SAM" id="MobiDB-lite"/>
    </source>
</evidence>
<dbReference type="SUPFAM" id="SSF57756">
    <property type="entry name" value="Retrovirus zinc finger-like domains"/>
    <property type="match status" value="1"/>
</dbReference>
<dbReference type="Proteomes" id="UP001652661">
    <property type="component" value="Chromosome X"/>
</dbReference>
<keyword evidence="1" id="KW-0863">Zinc-finger</keyword>
<evidence type="ECO:0000313" key="4">
    <source>
        <dbReference type="Proteomes" id="UP001652661"/>
    </source>
</evidence>
<dbReference type="GeneID" id="138929214"/>
<protein>
    <recommendedName>
        <fullName evidence="3">CCHC-type domain-containing protein</fullName>
    </recommendedName>
</protein>
<keyword evidence="1" id="KW-0862">Zinc</keyword>
<feature type="domain" description="CCHC-type" evidence="3">
    <location>
        <begin position="210"/>
        <end position="226"/>
    </location>
</feature>
<reference evidence="5" key="1">
    <citation type="submission" date="2025-08" db="UniProtKB">
        <authorList>
            <consortium name="RefSeq"/>
        </authorList>
    </citation>
    <scope>IDENTIFICATION</scope>
    <source>
        <strain evidence="5">14028-0561.14</strain>
        <tissue evidence="5">Whole fly</tissue>
    </source>
</reference>
<dbReference type="InterPro" id="IPR036875">
    <property type="entry name" value="Znf_CCHC_sf"/>
</dbReference>
<dbReference type="RefSeq" id="XP_070144630.1">
    <property type="nucleotide sequence ID" value="XM_070288529.1"/>
</dbReference>
<evidence type="ECO:0000259" key="3">
    <source>
        <dbReference type="PROSITE" id="PS50158"/>
    </source>
</evidence>